<keyword evidence="1" id="KW-1133">Transmembrane helix</keyword>
<dbReference type="AlphaFoldDB" id="A0AAV9WCH4"/>
<reference evidence="2 3" key="1">
    <citation type="submission" date="2023-08" db="EMBL/GenBank/DDBJ databases">
        <authorList>
            <person name="Palmer J.M."/>
        </authorList>
    </citation>
    <scope>NUCLEOTIDE SEQUENCE [LARGE SCALE GENOMIC DNA]</scope>
    <source>
        <strain evidence="2 3">TWF481</strain>
    </source>
</reference>
<feature type="transmembrane region" description="Helical" evidence="1">
    <location>
        <begin position="236"/>
        <end position="257"/>
    </location>
</feature>
<comment type="caution">
    <text evidence="2">The sequence shown here is derived from an EMBL/GenBank/DDBJ whole genome shotgun (WGS) entry which is preliminary data.</text>
</comment>
<evidence type="ECO:0000256" key="1">
    <source>
        <dbReference type="SAM" id="Phobius"/>
    </source>
</evidence>
<proteinExistence type="predicted"/>
<organism evidence="2 3">
    <name type="scientific">Arthrobotrys musiformis</name>
    <dbReference type="NCBI Taxonomy" id="47236"/>
    <lineage>
        <taxon>Eukaryota</taxon>
        <taxon>Fungi</taxon>
        <taxon>Dikarya</taxon>
        <taxon>Ascomycota</taxon>
        <taxon>Pezizomycotina</taxon>
        <taxon>Orbiliomycetes</taxon>
        <taxon>Orbiliales</taxon>
        <taxon>Orbiliaceae</taxon>
        <taxon>Arthrobotrys</taxon>
    </lineage>
</organism>
<keyword evidence="1" id="KW-0472">Membrane</keyword>
<keyword evidence="1" id="KW-0812">Transmembrane</keyword>
<accession>A0AAV9WCH4</accession>
<protein>
    <submittedName>
        <fullName evidence="2">Uncharacterized protein</fullName>
    </submittedName>
</protein>
<evidence type="ECO:0000313" key="2">
    <source>
        <dbReference type="EMBL" id="KAK6506584.1"/>
    </source>
</evidence>
<keyword evidence="3" id="KW-1185">Reference proteome</keyword>
<evidence type="ECO:0000313" key="3">
    <source>
        <dbReference type="Proteomes" id="UP001370758"/>
    </source>
</evidence>
<feature type="transmembrane region" description="Helical" evidence="1">
    <location>
        <begin position="194"/>
        <end position="216"/>
    </location>
</feature>
<sequence length="274" mass="29791">MYLSQHFLWILTSGKSGADQSEKSFWMASQTIAAGVVMFSVMKVQNTTERLLLGQCYNLERPQLSQMVLTSVVAFNIYLVAGPVAAVLTAIALLVSLDWKILILFFEGVASWKASKGSQLAEFTWGILHIGLSIGLIRAVHYFDQEEGHISLPANDEENALENTADEKAGAEIEAITTAEDVLQPSTSLPASRLFIMLCVLIVFAGAIISIVFFGLEKLLLPSLLADEDRVNAEALILSRMFTTEAIGVILVLILTARELSGNSLVRCIVNGLS</sequence>
<dbReference type="Proteomes" id="UP001370758">
    <property type="component" value="Unassembled WGS sequence"/>
</dbReference>
<dbReference type="EMBL" id="JAVHJL010000003">
    <property type="protein sequence ID" value="KAK6506584.1"/>
    <property type="molecule type" value="Genomic_DNA"/>
</dbReference>
<name>A0AAV9WCH4_9PEZI</name>
<gene>
    <name evidence="2" type="ORF">TWF481_005042</name>
</gene>